<keyword evidence="4" id="KW-1185">Reference proteome</keyword>
<dbReference type="KEGG" id="mre:K649_09235"/>
<evidence type="ECO:0000313" key="2">
    <source>
        <dbReference type="EMBL" id="ADD29411.1"/>
    </source>
</evidence>
<dbReference type="Proteomes" id="UP000006655">
    <property type="component" value="Chromosome"/>
</dbReference>
<dbReference type="KEGG" id="mrb:Mrub_2661"/>
<protein>
    <recommendedName>
        <fullName evidence="1">PrcB C-terminal domain-containing protein</fullName>
    </recommendedName>
</protein>
<dbReference type="Proteomes" id="UP000013026">
    <property type="component" value="Chromosome"/>
</dbReference>
<gene>
    <name evidence="2" type="ordered locus">Mrub_2661</name>
    <name evidence="3" type="ORF">K649_09235</name>
</gene>
<dbReference type="AlphaFoldDB" id="D3PN84"/>
<name>D3PN84_MEIRD</name>
<accession>D3PN84</accession>
<reference evidence="3" key="2">
    <citation type="submission" date="2013-04" db="EMBL/GenBank/DDBJ databases">
        <title>Non-Hybrid, Finished Microbial Genome Assemblies from Long-Read SMRT Sequencing Data.</title>
        <authorList>
            <person name="Klammer A."/>
            <person name="Drake J."/>
            <person name="Heiner C."/>
            <person name="Clum A."/>
            <person name="Copeland A."/>
            <person name="Huddleston J."/>
            <person name="Eichler E."/>
            <person name="Turner S.W."/>
        </authorList>
    </citation>
    <scope>NUCLEOTIDE SEQUENCE</scope>
    <source>
        <strain evidence="3">DSM 1279</strain>
    </source>
</reference>
<dbReference type="EMBL" id="CP005385">
    <property type="protein sequence ID" value="AGK05140.1"/>
    <property type="molecule type" value="Genomic_DNA"/>
</dbReference>
<proteinExistence type="predicted"/>
<reference evidence="2 4" key="1">
    <citation type="journal article" date="2010" name="Stand. Genomic Sci.">
        <title>Complete genome sequence of Meiothermus ruber type strain (21).</title>
        <authorList>
            <person name="Tindall B.J."/>
            <person name="Sikorski J."/>
            <person name="Lucas S."/>
            <person name="Goltsman E."/>
            <person name="Copeland A."/>
            <person name="Glavina Del Rio T."/>
            <person name="Nolan M."/>
            <person name="Tice H."/>
            <person name="Cheng J.F."/>
            <person name="Han C."/>
            <person name="Pitluck S."/>
            <person name="Liolios K."/>
            <person name="Ivanova N."/>
            <person name="Mavromatis K."/>
            <person name="Ovchinnikova G."/>
            <person name="Pati A."/>
            <person name="Fahnrich R."/>
            <person name="Goodwin L."/>
            <person name="Chen A."/>
            <person name="Palaniappan K."/>
            <person name="Land M."/>
            <person name="Hauser L."/>
            <person name="Chang Y.J."/>
            <person name="Jeffries C.D."/>
            <person name="Rohde M."/>
            <person name="Goker M."/>
            <person name="Woyke T."/>
            <person name="Bristow J."/>
            <person name="Eisen J.A."/>
            <person name="Markowitz V."/>
            <person name="Hugenholtz P."/>
            <person name="Kyrpides N.C."/>
            <person name="Klenk H.P."/>
            <person name="Lapidus A."/>
        </authorList>
    </citation>
    <scope>NUCLEOTIDE SEQUENCE [LARGE SCALE GENOMIC DNA]</scope>
    <source>
        <strain evidence="4">ATCC 35948 / DSM 1279 / VKM B-1258 / 21</strain>
        <strain evidence="2">DSM 1279</strain>
    </source>
</reference>
<evidence type="ECO:0000313" key="4">
    <source>
        <dbReference type="Proteomes" id="UP000006655"/>
    </source>
</evidence>
<feature type="domain" description="PrcB C-terminal" evidence="1">
    <location>
        <begin position="271"/>
        <end position="327"/>
    </location>
</feature>
<dbReference type="PROSITE" id="PS51257">
    <property type="entry name" value="PROKAR_LIPOPROTEIN"/>
    <property type="match status" value="1"/>
</dbReference>
<evidence type="ECO:0000259" key="1">
    <source>
        <dbReference type="Pfam" id="PF14343"/>
    </source>
</evidence>
<sequence length="348" mass="38046">MKPWLGLILLALAGCIPEPGQPTYRATEIQVLFPENTERWTYFYGEPQVVQLDGRRLALTKDTSSSPLAVPEALLVDGEALYREIGPAQPRVAQTSRTFFGSQFVVRANRNVQSAWLFDGDWSRLGNSFLSSSAQVVDNRPGMPRFEELSAAENAVVLREILARRGGRPVVLYEIQPALEPNRYTPAPSQSRVAALAVQYGLETELTLMPPNPNPSPRIMRQGSQSAYTAPEPAAFLVSSTEQLLSVWRLATSNQIPQPATPSVDFSRSRVVAFFWGQKPTGGYGVQYVSSQLSGSTLRVTLRLVSPAPGAILTQALTSPFVLLEVPGRFTRVEFVDVNGRLLASAGS</sequence>
<reference evidence="3 5" key="3">
    <citation type="submission" date="2013-04" db="EMBL/GenBank/DDBJ databases">
        <authorList>
            <person name="Chin J."/>
            <person name="Alexander D.H."/>
            <person name="Marks P."/>
            <person name="Korlach J."/>
            <person name="Clum A."/>
            <person name="Copeland A."/>
        </authorList>
    </citation>
    <scope>NUCLEOTIDE SEQUENCE [LARGE SCALE GENOMIC DNA]</scope>
    <source>
        <strain evidence="5">ATCC 35948 / DSM 1279 / VKM B-1258 / 21</strain>
        <strain evidence="3">DSM 1279</strain>
    </source>
</reference>
<evidence type="ECO:0000313" key="3">
    <source>
        <dbReference type="EMBL" id="AGK05140.1"/>
    </source>
</evidence>
<dbReference type="EMBL" id="CP001743">
    <property type="protein sequence ID" value="ADD29411.1"/>
    <property type="molecule type" value="Genomic_DNA"/>
</dbReference>
<evidence type="ECO:0000313" key="5">
    <source>
        <dbReference type="Proteomes" id="UP000013026"/>
    </source>
</evidence>
<dbReference type="InterPro" id="IPR025748">
    <property type="entry name" value="PrcB_C_dom"/>
</dbReference>
<dbReference type="Pfam" id="PF14343">
    <property type="entry name" value="PrcB_C"/>
    <property type="match status" value="1"/>
</dbReference>
<dbReference type="PATRIC" id="fig|504728.9.peg.1905"/>
<dbReference type="RefSeq" id="WP_013014909.1">
    <property type="nucleotide sequence ID" value="NC_013946.1"/>
</dbReference>
<dbReference type="OrthoDB" id="29537at2"/>
<organism evidence="3 5">
    <name type="scientific">Meiothermus ruber (strain ATCC 35948 / DSM 1279 / VKM B-1258 / 21)</name>
    <name type="common">Thermus ruber</name>
    <dbReference type="NCBI Taxonomy" id="504728"/>
    <lineage>
        <taxon>Bacteria</taxon>
        <taxon>Thermotogati</taxon>
        <taxon>Deinococcota</taxon>
        <taxon>Deinococci</taxon>
        <taxon>Thermales</taxon>
        <taxon>Thermaceae</taxon>
        <taxon>Meiothermus</taxon>
    </lineage>
</organism>
<dbReference type="eggNOG" id="ENOG5033AUW">
    <property type="taxonomic scope" value="Bacteria"/>
</dbReference>